<evidence type="ECO:0000256" key="3">
    <source>
        <dbReference type="SAM" id="SignalP"/>
    </source>
</evidence>
<evidence type="ECO:0000256" key="1">
    <source>
        <dbReference type="SAM" id="MobiDB-lite"/>
    </source>
</evidence>
<feature type="signal peptide" evidence="3">
    <location>
        <begin position="1"/>
        <end position="26"/>
    </location>
</feature>
<accession>B1Y147</accession>
<protein>
    <submittedName>
        <fullName evidence="4">Uncharacterized protein</fullName>
    </submittedName>
</protein>
<keyword evidence="2" id="KW-0472">Membrane</keyword>
<feature type="compositionally biased region" description="Low complexity" evidence="1">
    <location>
        <begin position="139"/>
        <end position="155"/>
    </location>
</feature>
<reference evidence="4 5" key="1">
    <citation type="submission" date="2008-03" db="EMBL/GenBank/DDBJ databases">
        <title>Complete sequence of Leptothrix cholodnii SP-6.</title>
        <authorList>
            <consortium name="US DOE Joint Genome Institute"/>
            <person name="Copeland A."/>
            <person name="Lucas S."/>
            <person name="Lapidus A."/>
            <person name="Glavina del Rio T."/>
            <person name="Dalin E."/>
            <person name="Tice H."/>
            <person name="Bruce D."/>
            <person name="Goodwin L."/>
            <person name="Pitluck S."/>
            <person name="Chertkov O."/>
            <person name="Brettin T."/>
            <person name="Detter J.C."/>
            <person name="Han C."/>
            <person name="Kuske C.R."/>
            <person name="Schmutz J."/>
            <person name="Larimer F."/>
            <person name="Land M."/>
            <person name="Hauser L."/>
            <person name="Kyrpides N."/>
            <person name="Lykidis A."/>
            <person name="Emerson D."/>
            <person name="Richardson P."/>
        </authorList>
    </citation>
    <scope>NUCLEOTIDE SEQUENCE [LARGE SCALE GENOMIC DNA]</scope>
    <source>
        <strain evidence="5">ATCC 51168 / LMG 8142 / SP-6</strain>
    </source>
</reference>
<dbReference type="RefSeq" id="WP_012345786.1">
    <property type="nucleotide sequence ID" value="NC_010524.1"/>
</dbReference>
<feature type="compositionally biased region" description="Pro residues" evidence="1">
    <location>
        <begin position="348"/>
        <end position="364"/>
    </location>
</feature>
<evidence type="ECO:0000256" key="2">
    <source>
        <dbReference type="SAM" id="Phobius"/>
    </source>
</evidence>
<keyword evidence="2" id="KW-1133">Transmembrane helix</keyword>
<dbReference type="HOGENOM" id="CLU_479660_0_0_4"/>
<dbReference type="OrthoDB" id="9180424at2"/>
<feature type="compositionally biased region" description="Pro residues" evidence="1">
    <location>
        <begin position="128"/>
        <end position="138"/>
    </location>
</feature>
<dbReference type="AlphaFoldDB" id="B1Y147"/>
<evidence type="ECO:0000313" key="5">
    <source>
        <dbReference type="Proteomes" id="UP000001693"/>
    </source>
</evidence>
<keyword evidence="2" id="KW-0812">Transmembrane</keyword>
<name>B1Y147_LEPCP</name>
<proteinExistence type="predicted"/>
<dbReference type="eggNOG" id="COG3170">
    <property type="taxonomic scope" value="Bacteria"/>
</dbReference>
<feature type="region of interest" description="Disordered" evidence="1">
    <location>
        <begin position="127"/>
        <end position="180"/>
    </location>
</feature>
<dbReference type="STRING" id="395495.Lcho_0751"/>
<dbReference type="EMBL" id="CP001013">
    <property type="protein sequence ID" value="ACB33024.1"/>
    <property type="molecule type" value="Genomic_DNA"/>
</dbReference>
<sequence precursor="true">MPSIRILAIAAGWAVAVLGMPVAAPAQTIDTSAARATVGSPLRLTLRVRDFESGPAALGRDCLQADLRQGDAATPALPLRWFSSARAGEGHTWVTLTSAQAIEEPVLRIKVALLCGASFIREFTLLAEPPPPAQPAPKTPKTQKAQKAQKAASAKRPARHSEAPIPPAPQSPKAAAAVNQDPGHELAVMAVTEPSRSIKPLLQEPGASPHAVIDRAARTTVAPQSASPLTDAFVQLWQQDMQAVREDLRQSRAALASMSARLERAERDTWQLWGGLAALAAGLATAAMLWRVIREVRLRRFTRIDAPVAVVRPAPTSAHPDTPAARPLPVAPPASSAHPAAPIEALPAPVPTPTSTPAAEPPPADTADPAETIAWDEPADNPPSRWSQADFGQPALDEISHTELLAKVDAMTTGGYHGASVAVLENALQSRVGKSAGILLRLLDLYRLLHQPWNHERVSAEIEAIYNVQVPSIEQAEEGRALDEHARTWQAITLSWGTSAAAEQLEKLLVRPTRIEVLDLAAFRDALMLHTMCTLQDASIGTDRTADSAAADPDDLPALPWLAQGAAA</sequence>
<evidence type="ECO:0000313" key="4">
    <source>
        <dbReference type="EMBL" id="ACB33024.1"/>
    </source>
</evidence>
<feature type="transmembrane region" description="Helical" evidence="2">
    <location>
        <begin position="270"/>
        <end position="293"/>
    </location>
</feature>
<gene>
    <name evidence="4" type="ordered locus">Lcho_0751</name>
</gene>
<feature type="region of interest" description="Disordered" evidence="1">
    <location>
        <begin position="313"/>
        <end position="390"/>
    </location>
</feature>
<feature type="chain" id="PRO_5002770423" evidence="3">
    <location>
        <begin position="27"/>
        <end position="568"/>
    </location>
</feature>
<keyword evidence="5" id="KW-1185">Reference proteome</keyword>
<keyword evidence="3" id="KW-0732">Signal</keyword>
<dbReference type="Proteomes" id="UP000001693">
    <property type="component" value="Chromosome"/>
</dbReference>
<organism evidence="4 5">
    <name type="scientific">Leptothrix cholodnii (strain ATCC 51168 / LMG 8142 / SP-6)</name>
    <name type="common">Leptothrix discophora (strain SP-6)</name>
    <dbReference type="NCBI Taxonomy" id="395495"/>
    <lineage>
        <taxon>Bacteria</taxon>
        <taxon>Pseudomonadati</taxon>
        <taxon>Pseudomonadota</taxon>
        <taxon>Betaproteobacteria</taxon>
        <taxon>Burkholderiales</taxon>
        <taxon>Sphaerotilaceae</taxon>
        <taxon>Leptothrix</taxon>
    </lineage>
</organism>
<dbReference type="KEGG" id="lch:Lcho_0751"/>
<feature type="compositionally biased region" description="Low complexity" evidence="1">
    <location>
        <begin position="323"/>
        <end position="347"/>
    </location>
</feature>